<comment type="caution">
    <text evidence="2">The sequence shown here is derived from an EMBL/GenBank/DDBJ whole genome shotgun (WGS) entry which is preliminary data.</text>
</comment>
<reference evidence="2" key="1">
    <citation type="submission" date="2021-07" db="EMBL/GenBank/DDBJ databases">
        <authorList>
            <person name="Catto M.A."/>
            <person name="Jacobson A."/>
            <person name="Kennedy G."/>
            <person name="Labadie P."/>
            <person name="Hunt B.G."/>
            <person name="Srinivasan R."/>
        </authorList>
    </citation>
    <scope>NUCLEOTIDE SEQUENCE</scope>
    <source>
        <strain evidence="2">PL_HMW_Pooled</strain>
        <tissue evidence="2">Head</tissue>
    </source>
</reference>
<name>A0AAE1LP36_9NEOP</name>
<accession>A0AAE1LP36</accession>
<evidence type="ECO:0000256" key="1">
    <source>
        <dbReference type="SAM" id="MobiDB-lite"/>
    </source>
</evidence>
<keyword evidence="3" id="KW-1185">Reference proteome</keyword>
<gene>
    <name evidence="2" type="ORF">KUF71_015144</name>
</gene>
<evidence type="ECO:0000313" key="3">
    <source>
        <dbReference type="Proteomes" id="UP001219518"/>
    </source>
</evidence>
<reference evidence="2" key="2">
    <citation type="journal article" date="2023" name="BMC Genomics">
        <title>Pest status, molecular evolution, and epigenetic factors derived from the genome assembly of Frankliniella fusca, a thysanopteran phytovirus vector.</title>
        <authorList>
            <person name="Catto M.A."/>
            <person name="Labadie P.E."/>
            <person name="Jacobson A.L."/>
            <person name="Kennedy G.G."/>
            <person name="Srinivasan R."/>
            <person name="Hunt B.G."/>
        </authorList>
    </citation>
    <scope>NUCLEOTIDE SEQUENCE</scope>
    <source>
        <strain evidence="2">PL_HMW_Pooled</strain>
    </source>
</reference>
<protein>
    <submittedName>
        <fullName evidence="2">Laminin subunit beta-1</fullName>
    </submittedName>
</protein>
<sequence length="73" mass="8202">MVQVNGFTPLCSLGRWQAVSHSWWWGQAEESHRAGETGKDCNQELPQQRYSLSSSPGRHAFLIHGNHPPLHAP</sequence>
<feature type="region of interest" description="Disordered" evidence="1">
    <location>
        <begin position="49"/>
        <end position="73"/>
    </location>
</feature>
<dbReference type="AlphaFoldDB" id="A0AAE1LP36"/>
<dbReference type="Proteomes" id="UP001219518">
    <property type="component" value="Unassembled WGS sequence"/>
</dbReference>
<evidence type="ECO:0000313" key="2">
    <source>
        <dbReference type="EMBL" id="KAK3926808.1"/>
    </source>
</evidence>
<proteinExistence type="predicted"/>
<organism evidence="2 3">
    <name type="scientific">Frankliniella fusca</name>
    <dbReference type="NCBI Taxonomy" id="407009"/>
    <lineage>
        <taxon>Eukaryota</taxon>
        <taxon>Metazoa</taxon>
        <taxon>Ecdysozoa</taxon>
        <taxon>Arthropoda</taxon>
        <taxon>Hexapoda</taxon>
        <taxon>Insecta</taxon>
        <taxon>Pterygota</taxon>
        <taxon>Neoptera</taxon>
        <taxon>Paraneoptera</taxon>
        <taxon>Thysanoptera</taxon>
        <taxon>Terebrantia</taxon>
        <taxon>Thripoidea</taxon>
        <taxon>Thripidae</taxon>
        <taxon>Frankliniella</taxon>
    </lineage>
</organism>
<dbReference type="EMBL" id="JAHWGI010001270">
    <property type="protein sequence ID" value="KAK3926808.1"/>
    <property type="molecule type" value="Genomic_DNA"/>
</dbReference>